<feature type="region of interest" description="Disordered" evidence="15">
    <location>
        <begin position="352"/>
        <end position="376"/>
    </location>
</feature>
<feature type="domain" description="Condensin complex subunit 1 N-terminal" evidence="17">
    <location>
        <begin position="4"/>
        <end position="94"/>
    </location>
</feature>
<evidence type="ECO:0000256" key="10">
    <source>
        <dbReference type="ARBA" id="ARBA00022776"/>
    </source>
</evidence>
<comment type="caution">
    <text evidence="18">The sequence shown here is derived from an EMBL/GenBank/DDBJ whole genome shotgun (WGS) entry which is preliminary data.</text>
</comment>
<evidence type="ECO:0000256" key="4">
    <source>
        <dbReference type="ARBA" id="ARBA00009606"/>
    </source>
</evidence>
<dbReference type="InterPro" id="IPR007673">
    <property type="entry name" value="Condensin_cplx_su1"/>
</dbReference>
<dbReference type="Proteomes" id="UP000596742">
    <property type="component" value="Unassembled WGS sequence"/>
</dbReference>
<feature type="compositionally biased region" description="Basic residues" evidence="15">
    <location>
        <begin position="1275"/>
        <end position="1288"/>
    </location>
</feature>
<comment type="similarity">
    <text evidence="4 14">Belongs to the CND1 (condensin subunit 1) family.</text>
</comment>
<evidence type="ECO:0000313" key="19">
    <source>
        <dbReference type="Proteomes" id="UP000596742"/>
    </source>
</evidence>
<dbReference type="GO" id="GO:0042393">
    <property type="term" value="F:histone binding"/>
    <property type="evidence" value="ECO:0007669"/>
    <property type="project" value="TreeGrafter"/>
</dbReference>
<dbReference type="Pfam" id="PF12922">
    <property type="entry name" value="Cnd1_N"/>
    <property type="match status" value="1"/>
</dbReference>
<dbReference type="FunFam" id="1.25.10.10:FF:000695">
    <property type="entry name" value="Condensin complex subunit 1"/>
    <property type="match status" value="1"/>
</dbReference>
<evidence type="ECO:0000256" key="12">
    <source>
        <dbReference type="ARBA" id="ARBA00023242"/>
    </source>
</evidence>
<evidence type="ECO:0000259" key="16">
    <source>
        <dbReference type="Pfam" id="PF12717"/>
    </source>
</evidence>
<dbReference type="GO" id="GO:0000796">
    <property type="term" value="C:condensin complex"/>
    <property type="evidence" value="ECO:0007669"/>
    <property type="project" value="TreeGrafter"/>
</dbReference>
<dbReference type="OrthoDB" id="436262at2759"/>
<dbReference type="PIRSF" id="PIRSF017127">
    <property type="entry name" value="Condensin_D2"/>
    <property type="match status" value="1"/>
</dbReference>
<feature type="region of interest" description="Disordered" evidence="15">
    <location>
        <begin position="1166"/>
        <end position="1295"/>
    </location>
</feature>
<feature type="compositionally biased region" description="Acidic residues" evidence="15">
    <location>
        <begin position="1237"/>
        <end position="1246"/>
    </location>
</feature>
<evidence type="ECO:0000256" key="15">
    <source>
        <dbReference type="SAM" id="MobiDB-lite"/>
    </source>
</evidence>
<evidence type="ECO:0000256" key="8">
    <source>
        <dbReference type="ARBA" id="ARBA00022553"/>
    </source>
</evidence>
<keyword evidence="13 14" id="KW-0131">Cell cycle</keyword>
<keyword evidence="12" id="KW-0539">Nucleus</keyword>
<dbReference type="GO" id="GO:0005737">
    <property type="term" value="C:cytoplasm"/>
    <property type="evidence" value="ECO:0007669"/>
    <property type="project" value="UniProtKB-SubCell"/>
</dbReference>
<dbReference type="InterPro" id="IPR016024">
    <property type="entry name" value="ARM-type_fold"/>
</dbReference>
<dbReference type="GO" id="GO:0007076">
    <property type="term" value="P:mitotic chromosome condensation"/>
    <property type="evidence" value="ECO:0007669"/>
    <property type="project" value="InterPro"/>
</dbReference>
<dbReference type="GO" id="GO:0051301">
    <property type="term" value="P:cell division"/>
    <property type="evidence" value="ECO:0007669"/>
    <property type="project" value="UniProtKB-KW"/>
</dbReference>
<keyword evidence="11 14" id="KW-0226">DNA condensation</keyword>
<keyword evidence="8" id="KW-0597">Phosphoprotein</keyword>
<keyword evidence="7" id="KW-0963">Cytoplasm</keyword>
<evidence type="ECO:0000256" key="14">
    <source>
        <dbReference type="PIRNR" id="PIRNR017127"/>
    </source>
</evidence>
<organism evidence="18 19">
    <name type="scientific">Mytilus galloprovincialis</name>
    <name type="common">Mediterranean mussel</name>
    <dbReference type="NCBI Taxonomy" id="29158"/>
    <lineage>
        <taxon>Eukaryota</taxon>
        <taxon>Metazoa</taxon>
        <taxon>Spiralia</taxon>
        <taxon>Lophotrochozoa</taxon>
        <taxon>Mollusca</taxon>
        <taxon>Bivalvia</taxon>
        <taxon>Autobranchia</taxon>
        <taxon>Pteriomorphia</taxon>
        <taxon>Mytilida</taxon>
        <taxon>Mytiloidea</taxon>
        <taxon>Mytilidae</taxon>
        <taxon>Mytilinae</taxon>
        <taxon>Mytilus</taxon>
    </lineage>
</organism>
<evidence type="ECO:0000256" key="6">
    <source>
        <dbReference type="ARBA" id="ARBA00022454"/>
    </source>
</evidence>
<evidence type="ECO:0000256" key="11">
    <source>
        <dbReference type="ARBA" id="ARBA00023067"/>
    </source>
</evidence>
<evidence type="ECO:0000256" key="3">
    <source>
        <dbReference type="ARBA" id="ARBA00004496"/>
    </source>
</evidence>
<evidence type="ECO:0000313" key="18">
    <source>
        <dbReference type="EMBL" id="VDI19564.1"/>
    </source>
</evidence>
<keyword evidence="10 14" id="KW-0498">Mitosis</keyword>
<evidence type="ECO:0000256" key="2">
    <source>
        <dbReference type="ARBA" id="ARBA00004286"/>
    </source>
</evidence>
<comment type="function">
    <text evidence="14">Regulatory subunit of the condensin complex, a complex required for conversion of interphase chromatin into mitotic-like condense chromosomes. The condensin complex probably introduces positive supercoils into relaxed DNA in the presence of type I topoisomerases and converts nicked DNA into positive knotted forms in the presence of type II topoisomerases.</text>
</comment>
<dbReference type="EMBL" id="UYJE01003463">
    <property type="protein sequence ID" value="VDI19564.1"/>
    <property type="molecule type" value="Genomic_DNA"/>
</dbReference>
<feature type="domain" description="Condensin complex subunit 1 C-terminal" evidence="16">
    <location>
        <begin position="933"/>
        <end position="1094"/>
    </location>
</feature>
<feature type="region of interest" description="Disordered" evidence="15">
    <location>
        <begin position="308"/>
        <end position="333"/>
    </location>
</feature>
<evidence type="ECO:0000256" key="9">
    <source>
        <dbReference type="ARBA" id="ARBA00022618"/>
    </source>
</evidence>
<proteinExistence type="inferred from homology"/>
<name>A0A8B6DIH3_MYTGA</name>
<comment type="subcellular location">
    <subcellularLocation>
        <location evidence="2">Chromosome</location>
    </subcellularLocation>
    <subcellularLocation>
        <location evidence="3">Cytoplasm</location>
    </subcellularLocation>
    <subcellularLocation>
        <location evidence="1">Nucleus</location>
    </subcellularLocation>
</comment>
<keyword evidence="6" id="KW-0158">Chromosome</keyword>
<dbReference type="GO" id="GO:0005634">
    <property type="term" value="C:nucleus"/>
    <property type="evidence" value="ECO:0007669"/>
    <property type="project" value="UniProtKB-SubCell"/>
</dbReference>
<keyword evidence="9 14" id="KW-0132">Cell division</keyword>
<keyword evidence="19" id="KW-1185">Reference proteome</keyword>
<dbReference type="InterPro" id="IPR011989">
    <property type="entry name" value="ARM-like"/>
</dbReference>
<dbReference type="InterPro" id="IPR032682">
    <property type="entry name" value="Cnd1_C"/>
</dbReference>
<sequence length="1295" mass="145905">MGRRGKKKPSDSGIDWDREKECGIKVLLHLVTPNIHRLWDPPIVEEEFVTLVTNCGYRLLENPSITRVTSKETRDAISHLIGVMAKRYNHGLSASLKILQLLQHFEHLVSPLAHTVEIITNELGVKSVIQEIMREVGRLDPKDIARDPSGTRCISAFLVEVAEKIPLVMLPSISVLMCHLDEESYTLRNGVLGVMGEILLKVLSKDDLDNKMKLTRDQFLECLTEHIHDVNAFVRSKLLQIWWNIVNEKCLPLTWQDKVLTLVIGRLADKSSQVRKNSIQLVTAFIKCNPFAAKLSVEELKENYEKEKEKLKEMAGGEEEMETDSSQTDPVTQKIDEDWKPLKTKLRRAIKSLHDKEEDEEEDGGNNGKIPENETSESVIKQINNLISEEKYEDAVTLTWALLDVFPQIPVFVGGNSQDEEEGEEEPDLKSLEKTLEYLYKIFSESQKPSLVLSEQQQPADDLVVNEISKQQIVVQYLKDSLLFATQIQKAVPMICQLLGSKSITDVLEAVEFFITGFEFGLGIMMMGIRRMLPLIWSRESGIKEAVVGAYKRLYLSPADSNQRSKSLTIVKNLSALVDGATMGDLTSLEGLIVEFVKSEELDQSVIQMLWERFTMKVPNTTQQDSRAALMLLSMAAGANAKIVQSNVDILVKEGLGSRATQDFILAKDTCITLLKLGLDKKAKGAVAKKPYRLPEDHEMFTRLSELLIDNVADEKNNHWIALAEQAVKVVYKLSEHPDVICGNIIKAIADKLITIGKLETTILSAAGDSQPTEDTSSTTEVTILLTRLVSIAGSIAFSQMIHVDNSVLGELKRRRAVQEEKKKKPSKKQDKSRIESEAIEDELGLAGAAAEDAEVEYIRRICEQEIVTGNNLLGILGPLLVTICQNQTKYSSPQLRTAATMAMSKFMMVSSTFCEDNLQLLFTILEKSSNPVIRANTIIALGDLTFRFPNLIEPWTAHIYGRLRDTSTHVRKNTMQILTHLILNDMVKVKGQISEMAMCIVDDDERISGLAKLFFSELSKKGNAVYNIMPDVISRLSDPDIGVDEENFRTIMKYLFSFIQKDKQCESLVEKLCHRFRATTTDRQWRDLSFCLSMLSYSIKGLRKLQENFTCFGDKLADDDVYGMFCQIMSKSKSFAKPEMKALLDELEQRIELCHQKGLEEEEIAHKASQASDQAADTHKLKKKGGKTGKTPAKGLKKSKRRQVDSDSDEEFKENRTPAPRRGARQKPQPKLSFSSDEESDIEMFDMDKSSQETNSQVEAESEESDDPLSPKKTNNRRRTGKRHLHKLSLSPVK</sequence>
<evidence type="ECO:0000256" key="5">
    <source>
        <dbReference type="ARBA" id="ARBA00016064"/>
    </source>
</evidence>
<dbReference type="Pfam" id="PF12717">
    <property type="entry name" value="Cnd1"/>
    <property type="match status" value="1"/>
</dbReference>
<dbReference type="GO" id="GO:0010032">
    <property type="term" value="P:meiotic chromosome condensation"/>
    <property type="evidence" value="ECO:0007669"/>
    <property type="project" value="TreeGrafter"/>
</dbReference>
<evidence type="ECO:0000256" key="7">
    <source>
        <dbReference type="ARBA" id="ARBA00022490"/>
    </source>
</evidence>
<evidence type="ECO:0000256" key="13">
    <source>
        <dbReference type="ARBA" id="ARBA00023306"/>
    </source>
</evidence>
<dbReference type="Gene3D" id="1.25.10.10">
    <property type="entry name" value="Leucine-rich Repeat Variant"/>
    <property type="match status" value="2"/>
</dbReference>
<dbReference type="SUPFAM" id="SSF48371">
    <property type="entry name" value="ARM repeat"/>
    <property type="match status" value="1"/>
</dbReference>
<protein>
    <recommendedName>
        <fullName evidence="5 14">Condensin complex subunit 1</fullName>
    </recommendedName>
</protein>
<dbReference type="InterPro" id="IPR024324">
    <property type="entry name" value="Condensin_cplx_su1_N"/>
</dbReference>
<reference evidence="18" key="1">
    <citation type="submission" date="2018-11" db="EMBL/GenBank/DDBJ databases">
        <authorList>
            <person name="Alioto T."/>
            <person name="Alioto T."/>
        </authorList>
    </citation>
    <scope>NUCLEOTIDE SEQUENCE</scope>
</reference>
<evidence type="ECO:0000256" key="1">
    <source>
        <dbReference type="ARBA" id="ARBA00004123"/>
    </source>
</evidence>
<gene>
    <name evidence="18" type="ORF">MGAL_10B009763</name>
</gene>
<dbReference type="PANTHER" id="PTHR14222:SF2">
    <property type="entry name" value="CONDENSIN COMPLEX SUBUNIT 1"/>
    <property type="match status" value="1"/>
</dbReference>
<dbReference type="InterPro" id="IPR026971">
    <property type="entry name" value="CND1/NCAPD3"/>
</dbReference>
<dbReference type="GO" id="GO:0000779">
    <property type="term" value="C:condensed chromosome, centromeric region"/>
    <property type="evidence" value="ECO:0007669"/>
    <property type="project" value="TreeGrafter"/>
</dbReference>
<evidence type="ECO:0000259" key="17">
    <source>
        <dbReference type="Pfam" id="PF12922"/>
    </source>
</evidence>
<accession>A0A8B6DIH3</accession>
<dbReference type="PANTHER" id="PTHR14222">
    <property type="entry name" value="CONDENSIN"/>
    <property type="match status" value="1"/>
</dbReference>